<dbReference type="PRINTS" id="PR00313">
    <property type="entry name" value="CABNDNGRPT"/>
</dbReference>
<dbReference type="InterPro" id="IPR001343">
    <property type="entry name" value="Hemolysn_Ca-bd"/>
</dbReference>
<dbReference type="RefSeq" id="WP_109564322.1">
    <property type="nucleotide sequence ID" value="NZ_QGDJ01000004.1"/>
</dbReference>
<dbReference type="Proteomes" id="UP000245839">
    <property type="component" value="Unassembled WGS sequence"/>
</dbReference>
<dbReference type="EMBL" id="UETC01000004">
    <property type="protein sequence ID" value="SSA45875.1"/>
    <property type="molecule type" value="Genomic_DNA"/>
</dbReference>
<feature type="region of interest" description="Disordered" evidence="3">
    <location>
        <begin position="1"/>
        <end position="33"/>
    </location>
</feature>
<keyword evidence="6" id="KW-1185">Reference proteome</keyword>
<dbReference type="SUPFAM" id="SSF51120">
    <property type="entry name" value="beta-Roll"/>
    <property type="match status" value="1"/>
</dbReference>
<dbReference type="PANTHER" id="PTHR38340">
    <property type="entry name" value="S-LAYER PROTEIN"/>
    <property type="match status" value="1"/>
</dbReference>
<evidence type="ECO:0000313" key="7">
    <source>
        <dbReference type="Proteomes" id="UP000251571"/>
    </source>
</evidence>
<evidence type="ECO:0000256" key="1">
    <source>
        <dbReference type="ARBA" id="ARBA00004613"/>
    </source>
</evidence>
<dbReference type="GO" id="GO:0005509">
    <property type="term" value="F:calcium ion binding"/>
    <property type="evidence" value="ECO:0007669"/>
    <property type="project" value="InterPro"/>
</dbReference>
<evidence type="ECO:0008006" key="8">
    <source>
        <dbReference type="Google" id="ProtNLM"/>
    </source>
</evidence>
<dbReference type="InterPro" id="IPR018511">
    <property type="entry name" value="Hemolysin-typ_Ca-bd_CS"/>
</dbReference>
<dbReference type="PROSITE" id="PS00330">
    <property type="entry name" value="HEMOLYSIN_CALCIUM"/>
    <property type="match status" value="3"/>
</dbReference>
<dbReference type="Gene3D" id="2.150.10.10">
    <property type="entry name" value="Serralysin-like metalloprotease, C-terminal"/>
    <property type="match status" value="2"/>
</dbReference>
<gene>
    <name evidence="4" type="ORF">BCF38_104145</name>
    <name evidence="5" type="ORF">SAMN05421539_104145</name>
</gene>
<reference evidence="4 6" key="2">
    <citation type="submission" date="2018-03" db="EMBL/GenBank/DDBJ databases">
        <title>Genomic Encyclopedia of Archaeal and Bacterial Type Strains, Phase II (KMG-II): from individual species to whole genera.</title>
        <authorList>
            <person name="Goeker M."/>
        </authorList>
    </citation>
    <scope>NUCLEOTIDE SEQUENCE [LARGE SCALE GENOMIC DNA]</scope>
    <source>
        <strain evidence="4 6">DSM 25227</strain>
    </source>
</reference>
<evidence type="ECO:0000313" key="4">
    <source>
        <dbReference type="EMBL" id="PWJ19213.1"/>
    </source>
</evidence>
<dbReference type="InterPro" id="IPR050557">
    <property type="entry name" value="RTX_toxin/Mannuronan_C5-epim"/>
</dbReference>
<organism evidence="5 7">
    <name type="scientific">Jannaschia seohaensis</name>
    <dbReference type="NCBI Taxonomy" id="475081"/>
    <lineage>
        <taxon>Bacteria</taxon>
        <taxon>Pseudomonadati</taxon>
        <taxon>Pseudomonadota</taxon>
        <taxon>Alphaproteobacteria</taxon>
        <taxon>Rhodobacterales</taxon>
        <taxon>Roseobacteraceae</taxon>
        <taxon>Jannaschia</taxon>
    </lineage>
</organism>
<evidence type="ECO:0000256" key="3">
    <source>
        <dbReference type="SAM" id="MobiDB-lite"/>
    </source>
</evidence>
<proteinExistence type="predicted"/>
<evidence type="ECO:0000313" key="6">
    <source>
        <dbReference type="Proteomes" id="UP000245839"/>
    </source>
</evidence>
<feature type="compositionally biased region" description="Basic and acidic residues" evidence="3">
    <location>
        <begin position="401"/>
        <end position="412"/>
    </location>
</feature>
<comment type="subcellular location">
    <subcellularLocation>
        <location evidence="1">Secreted</location>
    </subcellularLocation>
</comment>
<dbReference type="Proteomes" id="UP000251571">
    <property type="component" value="Unassembled WGS sequence"/>
</dbReference>
<protein>
    <recommendedName>
        <fullName evidence="8">Hemolysin type calcium-binding protein</fullName>
    </recommendedName>
</protein>
<feature type="region of interest" description="Disordered" evidence="3">
    <location>
        <begin position="391"/>
        <end position="413"/>
    </location>
</feature>
<dbReference type="OrthoDB" id="1122998at2"/>
<dbReference type="PANTHER" id="PTHR38340:SF1">
    <property type="entry name" value="S-LAYER PROTEIN"/>
    <property type="match status" value="1"/>
</dbReference>
<dbReference type="AlphaFoldDB" id="A0A2Y9AP11"/>
<dbReference type="InterPro" id="IPR011049">
    <property type="entry name" value="Serralysin-like_metalloprot_C"/>
</dbReference>
<evidence type="ECO:0000256" key="2">
    <source>
        <dbReference type="ARBA" id="ARBA00022525"/>
    </source>
</evidence>
<keyword evidence="2" id="KW-0964">Secreted</keyword>
<evidence type="ECO:0000313" key="5">
    <source>
        <dbReference type="EMBL" id="SSA45875.1"/>
    </source>
</evidence>
<accession>A0A2Y9AP11</accession>
<name>A0A2Y9AP11_9RHOB</name>
<sequence length="611" mass="64495">MPHQNGKPDFTGGNPGLNPGRGGGGKPDGAGNKKGDLFGDQLVLYRDLDPSDGGGNGEPMLDGNGQLIPVGYDPTFTLGGADGLFPIYFEADAEGDYEIPADLLPYVQEVELERANVARAPAKVQEKALNAALEKILNADVIKTDPAGRIMYSNDGGATFGTIDAPLENLALYQYLMTNPDGTVGAWPDVAGNWDPVFQALLGDEVETDGYTDPDWDPSALIGAAWSKEGKITLDALIYENTTLGVNKVTGSGATLNITYFDFSDPEGELYDYDRAATYSDTWLRWIEIEDGAPVFKYGTAYDAVFGETPWQDEYLLLDDNETPGDTSDDEFVLAGAPNSGVNDFTAAADDSRAVIQFIHNVQAVEVDVSEVPPEFLPSPTPLPLNASVVAPFDDNDDDHGDDHGDGHDHEPQIVMGTNKSDVIETGGGGQKIYGLNGSDVIHAGGGADEVHGGNGRDQLFGQGGPDKLYGGNGADLLVGGGGPDLLVGGNGADILVGGRGMDTLTGGNGPDVFVYKAAQDVPGHGECEGGRRETITDFDAANDRFHFRKLDLEGFSDVAEAYHVWAEQVGGDTVLYVDTDGNMAGEHPAEMGILLLGVDAGDLSDANFMF</sequence>
<feature type="compositionally biased region" description="Gly residues" evidence="3">
    <location>
        <begin position="13"/>
        <end position="28"/>
    </location>
</feature>
<reference evidence="5 7" key="1">
    <citation type="submission" date="2016-10" db="EMBL/GenBank/DDBJ databases">
        <authorList>
            <person name="Cai Z."/>
        </authorList>
    </citation>
    <scope>NUCLEOTIDE SEQUENCE [LARGE SCALE GENOMIC DNA]</scope>
    <source>
        <strain evidence="5 7">DSM 25227</strain>
    </source>
</reference>
<dbReference type="GO" id="GO:0005576">
    <property type="term" value="C:extracellular region"/>
    <property type="evidence" value="ECO:0007669"/>
    <property type="project" value="UniProtKB-SubCell"/>
</dbReference>
<dbReference type="Pfam" id="PF00353">
    <property type="entry name" value="HemolysinCabind"/>
    <property type="match status" value="3"/>
</dbReference>
<dbReference type="EMBL" id="QGDJ01000004">
    <property type="protein sequence ID" value="PWJ19213.1"/>
    <property type="molecule type" value="Genomic_DNA"/>
</dbReference>